<dbReference type="AlphaFoldDB" id="A0A917UL62"/>
<proteinExistence type="predicted"/>
<feature type="transmembrane region" description="Helical" evidence="6">
    <location>
        <begin position="122"/>
        <end position="144"/>
    </location>
</feature>
<dbReference type="GO" id="GO:0016020">
    <property type="term" value="C:membrane"/>
    <property type="evidence" value="ECO:0007669"/>
    <property type="project" value="UniProtKB-SubCell"/>
</dbReference>
<dbReference type="EMBL" id="BMOE01000001">
    <property type="protein sequence ID" value="GGJ64652.1"/>
    <property type="molecule type" value="Genomic_DNA"/>
</dbReference>
<keyword evidence="3 6" id="KW-0812">Transmembrane</keyword>
<evidence type="ECO:0000256" key="4">
    <source>
        <dbReference type="ARBA" id="ARBA00022989"/>
    </source>
</evidence>
<sequence>MASFLDRQNTIAPPGYSRWLVPPAALAVHLSIGQIYGYSVFNKPLAHLLSGNVKADPAPGDWTVFQVGLIFSVALFFLGCSSALFGKWVERVGPRRTMFTSALLFCAGFLVAALGVSGHQLWLVILGNGVLGGIGLGLGYISPVSTLIKWFPDRPGLATGMAIMGFGGGALLGSPLGTTLMTHYTGQGYGNFGIVPTFVTMAVLYFILMMFGTFLVRVPADDWKPDGWTPTAARGGNAMITSHAVTVDGAMRTPQFWLLFAVLFLNVSAGIGVLGQASPMIQDVFGDAVRGAGAGVTAAAAAGFVGLLSIFNMAGRFFWSSTSDRIGRKATYMIFFALGAVLFVLIPTFGRSGSLPLFVAAFCVVISMYGGGFATIPAYLRDMFGTLNVGAIHGRLLLAWSAAAIVGPQVLTGISQAQKDAGVKPELAYDSVFYILAGLLVLGFVANLLVRPVAERHWATPDQIDRARATPGAAHD</sequence>
<dbReference type="CDD" id="cd17353">
    <property type="entry name" value="MFS_OFA_like"/>
    <property type="match status" value="1"/>
</dbReference>
<feature type="transmembrane region" description="Helical" evidence="6">
    <location>
        <begin position="156"/>
        <end position="174"/>
    </location>
</feature>
<evidence type="ECO:0000259" key="7">
    <source>
        <dbReference type="PROSITE" id="PS50850"/>
    </source>
</evidence>
<evidence type="ECO:0000256" key="1">
    <source>
        <dbReference type="ARBA" id="ARBA00004141"/>
    </source>
</evidence>
<protein>
    <submittedName>
        <fullName evidence="8">MFS transporter</fullName>
    </submittedName>
</protein>
<evidence type="ECO:0000256" key="2">
    <source>
        <dbReference type="ARBA" id="ARBA00022448"/>
    </source>
</evidence>
<feature type="transmembrane region" description="Helical" evidence="6">
    <location>
        <begin position="294"/>
        <end position="318"/>
    </location>
</feature>
<feature type="transmembrane region" description="Helical" evidence="6">
    <location>
        <begin position="431"/>
        <end position="450"/>
    </location>
</feature>
<name>A0A917UL62_9DEIO</name>
<organism evidence="8 9">
    <name type="scientific">Deinococcus aquiradiocola</name>
    <dbReference type="NCBI Taxonomy" id="393059"/>
    <lineage>
        <taxon>Bacteria</taxon>
        <taxon>Thermotogati</taxon>
        <taxon>Deinococcota</taxon>
        <taxon>Deinococci</taxon>
        <taxon>Deinococcales</taxon>
        <taxon>Deinococcaceae</taxon>
        <taxon>Deinococcus</taxon>
    </lineage>
</organism>
<gene>
    <name evidence="8" type="ORF">GCM10008939_05700</name>
</gene>
<comment type="caution">
    <text evidence="8">The sequence shown here is derived from an EMBL/GenBank/DDBJ whole genome shotgun (WGS) entry which is preliminary data.</text>
</comment>
<reference evidence="8" key="1">
    <citation type="journal article" date="2014" name="Int. J. Syst. Evol. Microbiol.">
        <title>Complete genome sequence of Corynebacterium casei LMG S-19264T (=DSM 44701T), isolated from a smear-ripened cheese.</title>
        <authorList>
            <consortium name="US DOE Joint Genome Institute (JGI-PGF)"/>
            <person name="Walter F."/>
            <person name="Albersmeier A."/>
            <person name="Kalinowski J."/>
            <person name="Ruckert C."/>
        </authorList>
    </citation>
    <scope>NUCLEOTIDE SEQUENCE</scope>
    <source>
        <strain evidence="8">JCM 14371</strain>
    </source>
</reference>
<dbReference type="PANTHER" id="PTHR43385">
    <property type="entry name" value="RIBOFLAVIN TRANSPORTER RIBJ"/>
    <property type="match status" value="1"/>
</dbReference>
<reference evidence="8" key="2">
    <citation type="submission" date="2020-09" db="EMBL/GenBank/DDBJ databases">
        <authorList>
            <person name="Sun Q."/>
            <person name="Ohkuma M."/>
        </authorList>
    </citation>
    <scope>NUCLEOTIDE SEQUENCE</scope>
    <source>
        <strain evidence="8">JCM 14371</strain>
    </source>
</reference>
<dbReference type="InterPro" id="IPR011701">
    <property type="entry name" value="MFS"/>
</dbReference>
<keyword evidence="5 6" id="KW-0472">Membrane</keyword>
<keyword evidence="4 6" id="KW-1133">Transmembrane helix</keyword>
<evidence type="ECO:0000256" key="5">
    <source>
        <dbReference type="ARBA" id="ARBA00023136"/>
    </source>
</evidence>
<keyword evidence="2" id="KW-0813">Transport</keyword>
<evidence type="ECO:0000256" key="3">
    <source>
        <dbReference type="ARBA" id="ARBA00022692"/>
    </source>
</evidence>
<feature type="transmembrane region" description="Helical" evidence="6">
    <location>
        <begin position="392"/>
        <end position="411"/>
    </location>
</feature>
<feature type="transmembrane region" description="Helical" evidence="6">
    <location>
        <begin position="194"/>
        <end position="216"/>
    </location>
</feature>
<dbReference type="PROSITE" id="PS50850">
    <property type="entry name" value="MFS"/>
    <property type="match status" value="1"/>
</dbReference>
<dbReference type="SUPFAM" id="SSF103473">
    <property type="entry name" value="MFS general substrate transporter"/>
    <property type="match status" value="1"/>
</dbReference>
<dbReference type="InterPro" id="IPR036259">
    <property type="entry name" value="MFS_trans_sf"/>
</dbReference>
<feature type="transmembrane region" description="Helical" evidence="6">
    <location>
        <begin position="20"/>
        <end position="41"/>
    </location>
</feature>
<feature type="transmembrane region" description="Helical" evidence="6">
    <location>
        <begin position="64"/>
        <end position="85"/>
    </location>
</feature>
<evidence type="ECO:0000313" key="9">
    <source>
        <dbReference type="Proteomes" id="UP000635726"/>
    </source>
</evidence>
<dbReference type="InterPro" id="IPR052983">
    <property type="entry name" value="MFS_Riboflavin_Transporter"/>
</dbReference>
<dbReference type="RefSeq" id="WP_188960680.1">
    <property type="nucleotide sequence ID" value="NZ_BMOE01000001.1"/>
</dbReference>
<dbReference type="Gene3D" id="1.20.1250.20">
    <property type="entry name" value="MFS general substrate transporter like domains"/>
    <property type="match status" value="2"/>
</dbReference>
<feature type="transmembrane region" description="Helical" evidence="6">
    <location>
        <begin position="256"/>
        <end position="274"/>
    </location>
</feature>
<accession>A0A917UL62</accession>
<dbReference type="InterPro" id="IPR020846">
    <property type="entry name" value="MFS_dom"/>
</dbReference>
<feature type="transmembrane region" description="Helical" evidence="6">
    <location>
        <begin position="97"/>
        <end position="116"/>
    </location>
</feature>
<dbReference type="PANTHER" id="PTHR43385:SF1">
    <property type="entry name" value="RIBOFLAVIN TRANSPORTER RIBJ"/>
    <property type="match status" value="1"/>
</dbReference>
<comment type="subcellular location">
    <subcellularLocation>
        <location evidence="1">Membrane</location>
        <topology evidence="1">Multi-pass membrane protein</topology>
    </subcellularLocation>
</comment>
<feature type="domain" description="Major facilitator superfamily (MFS) profile" evidence="7">
    <location>
        <begin position="1"/>
        <end position="455"/>
    </location>
</feature>
<dbReference type="GO" id="GO:0022857">
    <property type="term" value="F:transmembrane transporter activity"/>
    <property type="evidence" value="ECO:0007669"/>
    <property type="project" value="InterPro"/>
</dbReference>
<evidence type="ECO:0000256" key="6">
    <source>
        <dbReference type="SAM" id="Phobius"/>
    </source>
</evidence>
<feature type="transmembrane region" description="Helical" evidence="6">
    <location>
        <begin position="330"/>
        <end position="349"/>
    </location>
</feature>
<evidence type="ECO:0000313" key="8">
    <source>
        <dbReference type="EMBL" id="GGJ64652.1"/>
    </source>
</evidence>
<dbReference type="Pfam" id="PF07690">
    <property type="entry name" value="MFS_1"/>
    <property type="match status" value="1"/>
</dbReference>
<feature type="transmembrane region" description="Helical" evidence="6">
    <location>
        <begin position="355"/>
        <end position="380"/>
    </location>
</feature>
<dbReference type="Proteomes" id="UP000635726">
    <property type="component" value="Unassembled WGS sequence"/>
</dbReference>
<keyword evidence="9" id="KW-1185">Reference proteome</keyword>